<proteinExistence type="predicted"/>
<feature type="transmembrane region" description="Helical" evidence="2">
    <location>
        <begin position="40"/>
        <end position="62"/>
    </location>
</feature>
<feature type="region of interest" description="Disordered" evidence="1">
    <location>
        <begin position="483"/>
        <end position="510"/>
    </location>
</feature>
<feature type="transmembrane region" description="Helical" evidence="2">
    <location>
        <begin position="12"/>
        <end position="34"/>
    </location>
</feature>
<dbReference type="PIRSF" id="PIRSF026631">
    <property type="entry name" value="UCP026631"/>
    <property type="match status" value="1"/>
</dbReference>
<feature type="domain" description="YdbS-like PH" evidence="3">
    <location>
        <begin position="62"/>
        <end position="140"/>
    </location>
</feature>
<keyword evidence="5" id="KW-1185">Reference proteome</keyword>
<protein>
    <submittedName>
        <fullName evidence="4">Putative membrane protein, contains bPH2 (Bacterial pleckstrin homology) domain</fullName>
    </submittedName>
</protein>
<sequence length="510" mass="55442">MQLDPLSVPYRAVEGGLQLVVGIAIFGIAGAGSIGGVKGVAVFGVLVLLGIGLSLGWQLAYYQRFEYRLTPDTFDIDSGVLSRRAREIPYGRIQNVDIRQNVIQRALDIAEVRLETAGGGQTEARLRYVGRTDAEHIQEEVSRHKRGESEVPERDTEDRGETLFELDGRELVVLGIVSMDLRLLSILAVPASIVGPSVFTEFAPATASVAVLVVGLVGLVVASAVVSAAIAMTRYYGFVLTDQGEEYRYERGLLQRFSGSIPKNKVQTITLTENVIARRLGYASLSIETAGYAGGSQGGSGSQSAIPIAQRAHAIELAGRIEDFEGLDFERPPKRARERYAARYGIVLAVLVAAAYAVVQLTSLSAPWYWLLGGVVLIPPAAHLKWRNRGYRLEEDYVITRNGFWSRRITIVPIYRIQTLVTAETVFQRRRDLATLVVDTAGTYSLVGDDAKAVDIDVRAADRLRGALADDLQEAIVEYRHRREHSGPIADGSTDPDEMAGGSSVGPTDG</sequence>
<evidence type="ECO:0000259" key="3">
    <source>
        <dbReference type="Pfam" id="PF03703"/>
    </source>
</evidence>
<evidence type="ECO:0000256" key="2">
    <source>
        <dbReference type="SAM" id="Phobius"/>
    </source>
</evidence>
<dbReference type="PANTHER" id="PTHR34473:SF3">
    <property type="entry name" value="TRANSMEMBRANE PROTEIN-RELATED"/>
    <property type="match status" value="1"/>
</dbReference>
<accession>A0A897NSJ0</accession>
<keyword evidence="2" id="KW-1133">Transmembrane helix</keyword>
<dbReference type="RefSeq" id="WP_229121736.1">
    <property type="nucleotide sequence ID" value="NZ_CP064791.1"/>
</dbReference>
<dbReference type="Pfam" id="PF03703">
    <property type="entry name" value="bPH_2"/>
    <property type="match status" value="3"/>
</dbReference>
<name>A0A897NSJ0_9EURY</name>
<reference evidence="4 5" key="1">
    <citation type="submission" date="2020-11" db="EMBL/GenBank/DDBJ databases">
        <title>Carbohydrate-dependent, anaerobic sulfur respiration: A novel catabolism in halophilic archaea.</title>
        <authorList>
            <person name="Sorokin D.Y."/>
            <person name="Messina E."/>
            <person name="Smedile F."/>
            <person name="La Cono V."/>
            <person name="Hallsworth J.E."/>
            <person name="Yakimov M.M."/>
        </authorList>
    </citation>
    <scope>NUCLEOTIDE SEQUENCE [LARGE SCALE GENOMIC DNA]</scope>
    <source>
        <strain evidence="4 5">HSR-Est</strain>
    </source>
</reference>
<evidence type="ECO:0000256" key="1">
    <source>
        <dbReference type="SAM" id="MobiDB-lite"/>
    </source>
</evidence>
<dbReference type="InterPro" id="IPR005182">
    <property type="entry name" value="YdbS-like_PH"/>
</dbReference>
<feature type="domain" description="YdbS-like PH" evidence="3">
    <location>
        <begin position="386"/>
        <end position="466"/>
    </location>
</feature>
<keyword evidence="2" id="KW-0472">Membrane</keyword>
<dbReference type="EMBL" id="CP064791">
    <property type="protein sequence ID" value="QSG13783.1"/>
    <property type="molecule type" value="Genomic_DNA"/>
</dbReference>
<feature type="transmembrane region" description="Helical" evidence="2">
    <location>
        <begin position="341"/>
        <end position="361"/>
    </location>
</feature>
<feature type="transmembrane region" description="Helical" evidence="2">
    <location>
        <begin position="171"/>
        <end position="193"/>
    </location>
</feature>
<feature type="domain" description="YdbS-like PH" evidence="3">
    <location>
        <begin position="238"/>
        <end position="318"/>
    </location>
</feature>
<dbReference type="Proteomes" id="UP000663292">
    <property type="component" value="Chromosome"/>
</dbReference>
<dbReference type="AlphaFoldDB" id="A0A897NSJ0"/>
<feature type="transmembrane region" description="Helical" evidence="2">
    <location>
        <begin position="205"/>
        <end position="231"/>
    </location>
</feature>
<evidence type="ECO:0000313" key="5">
    <source>
        <dbReference type="Proteomes" id="UP000663292"/>
    </source>
</evidence>
<feature type="transmembrane region" description="Helical" evidence="2">
    <location>
        <begin position="367"/>
        <end position="384"/>
    </location>
</feature>
<dbReference type="GeneID" id="68856871"/>
<feature type="region of interest" description="Disordered" evidence="1">
    <location>
        <begin position="139"/>
        <end position="160"/>
    </location>
</feature>
<dbReference type="InterPro" id="IPR014529">
    <property type="entry name" value="UCP026631"/>
</dbReference>
<dbReference type="PANTHER" id="PTHR34473">
    <property type="entry name" value="UPF0699 TRANSMEMBRANE PROTEIN YDBS"/>
    <property type="match status" value="1"/>
</dbReference>
<evidence type="ECO:0000313" key="4">
    <source>
        <dbReference type="EMBL" id="QSG13783.1"/>
    </source>
</evidence>
<organism evidence="4 5">
    <name type="scientific">Halapricum desulfuricans</name>
    <dbReference type="NCBI Taxonomy" id="2841257"/>
    <lineage>
        <taxon>Archaea</taxon>
        <taxon>Methanobacteriati</taxon>
        <taxon>Methanobacteriota</taxon>
        <taxon>Stenosarchaea group</taxon>
        <taxon>Halobacteria</taxon>
        <taxon>Halobacteriales</taxon>
        <taxon>Haloarculaceae</taxon>
        <taxon>Halapricum</taxon>
    </lineage>
</organism>
<gene>
    <name evidence="4" type="ORF">HSEST_0231</name>
</gene>
<keyword evidence="2" id="KW-0812">Transmembrane</keyword>